<keyword evidence="7 11" id="KW-0378">Hydrolase</keyword>
<keyword evidence="5" id="KW-0677">Repeat</keyword>
<evidence type="ECO:0000256" key="6">
    <source>
        <dbReference type="ARBA" id="ARBA00022771"/>
    </source>
</evidence>
<evidence type="ECO:0000256" key="7">
    <source>
        <dbReference type="ARBA" id="ARBA00022801"/>
    </source>
</evidence>
<dbReference type="PRINTS" id="PR00704">
    <property type="entry name" value="CALPAIN"/>
</dbReference>
<comment type="similarity">
    <text evidence="1">Belongs to the peptidase C2 family.</text>
</comment>
<gene>
    <name evidence="14" type="ORF">GSTENG00007188001</name>
</gene>
<evidence type="ECO:0000256" key="2">
    <source>
        <dbReference type="ARBA" id="ARBA00022553"/>
    </source>
</evidence>
<feature type="active site" evidence="10 11">
    <location>
        <position position="254"/>
    </location>
</feature>
<dbReference type="InterPro" id="IPR001300">
    <property type="entry name" value="Peptidase_C2_calpain_cat"/>
</dbReference>
<dbReference type="SMART" id="SM00230">
    <property type="entry name" value="CysPc"/>
    <property type="match status" value="1"/>
</dbReference>
<feature type="active site" evidence="10 11">
    <location>
        <position position="234"/>
    </location>
</feature>
<dbReference type="PANTHER" id="PTHR10183">
    <property type="entry name" value="CALPAIN"/>
    <property type="match status" value="1"/>
</dbReference>
<evidence type="ECO:0000256" key="11">
    <source>
        <dbReference type="PROSITE-ProRule" id="PRU00239"/>
    </source>
</evidence>
<feature type="active site" evidence="10 11">
    <location>
        <position position="69"/>
    </location>
</feature>
<feature type="compositionally biased region" description="Low complexity" evidence="12">
    <location>
        <begin position="655"/>
        <end position="680"/>
    </location>
</feature>
<dbReference type="KEGG" id="tng:GSTEN00007188G001"/>
<dbReference type="CDD" id="cd00044">
    <property type="entry name" value="CysPc"/>
    <property type="match status" value="1"/>
</dbReference>
<evidence type="ECO:0000256" key="8">
    <source>
        <dbReference type="ARBA" id="ARBA00022807"/>
    </source>
</evidence>
<dbReference type="InterPro" id="IPR000169">
    <property type="entry name" value="Pept_cys_AS"/>
</dbReference>
<evidence type="ECO:0000256" key="5">
    <source>
        <dbReference type="ARBA" id="ARBA00022737"/>
    </source>
</evidence>
<dbReference type="FunFam" id="3.90.70.10:FF:000010">
    <property type="entry name" value="Calpain 15"/>
    <property type="match status" value="1"/>
</dbReference>
<dbReference type="PROSITE" id="PS00139">
    <property type="entry name" value="THIOL_PROTEASE_CYS"/>
    <property type="match status" value="1"/>
</dbReference>
<name>Q4T4R2_TETNG</name>
<keyword evidence="2" id="KW-0597">Phosphoprotein</keyword>
<dbReference type="GO" id="GO:0008270">
    <property type="term" value="F:zinc ion binding"/>
    <property type="evidence" value="ECO:0007669"/>
    <property type="project" value="UniProtKB-KW"/>
</dbReference>
<evidence type="ECO:0000256" key="1">
    <source>
        <dbReference type="ARBA" id="ARBA00007623"/>
    </source>
</evidence>
<dbReference type="AlphaFoldDB" id="Q4T4R2"/>
<dbReference type="EMBL" id="CAAE01009564">
    <property type="protein sequence ID" value="CAF92120.1"/>
    <property type="molecule type" value="Genomic_DNA"/>
</dbReference>
<evidence type="ECO:0000259" key="13">
    <source>
        <dbReference type="PROSITE" id="PS50203"/>
    </source>
</evidence>
<evidence type="ECO:0000256" key="4">
    <source>
        <dbReference type="ARBA" id="ARBA00022723"/>
    </source>
</evidence>
<keyword evidence="9" id="KW-0862">Zinc</keyword>
<protein>
    <submittedName>
        <fullName evidence="14">Chromosome 3 SCAF9564, whole genome shotgun sequence</fullName>
    </submittedName>
</protein>
<dbReference type="PROSITE" id="PS50203">
    <property type="entry name" value="CALPAIN_CAT"/>
    <property type="match status" value="1"/>
</dbReference>
<dbReference type="InterPro" id="IPR022684">
    <property type="entry name" value="Calpain_cysteine_protease"/>
</dbReference>
<dbReference type="SUPFAM" id="SSF54001">
    <property type="entry name" value="Cysteine proteinases"/>
    <property type="match status" value="1"/>
</dbReference>
<feature type="domain" description="Calpain catalytic" evidence="13">
    <location>
        <begin position="4"/>
        <end position="299"/>
    </location>
</feature>
<evidence type="ECO:0000256" key="9">
    <source>
        <dbReference type="ARBA" id="ARBA00022833"/>
    </source>
</evidence>
<dbReference type="Pfam" id="PF00648">
    <property type="entry name" value="Peptidase_C2"/>
    <property type="match status" value="1"/>
</dbReference>
<evidence type="ECO:0000256" key="10">
    <source>
        <dbReference type="PIRSR" id="PIRSR622684-1"/>
    </source>
</evidence>
<reference evidence="14" key="2">
    <citation type="submission" date="2004-02" db="EMBL/GenBank/DDBJ databases">
        <authorList>
            <consortium name="Genoscope"/>
            <consortium name="Whitehead Institute Centre for Genome Research"/>
        </authorList>
    </citation>
    <scope>NUCLEOTIDE SEQUENCE</scope>
</reference>
<dbReference type="InterPro" id="IPR038765">
    <property type="entry name" value="Papain-like_cys_pep_sf"/>
</dbReference>
<dbReference type="PANTHER" id="PTHR10183:SF382">
    <property type="entry name" value="CALPAIN-15"/>
    <property type="match status" value="1"/>
</dbReference>
<dbReference type="GO" id="GO:0004198">
    <property type="term" value="F:calcium-dependent cysteine-type endopeptidase activity"/>
    <property type="evidence" value="ECO:0007669"/>
    <property type="project" value="InterPro"/>
</dbReference>
<keyword evidence="4" id="KW-0479">Metal-binding</keyword>
<keyword evidence="6" id="KW-0863">Zinc-finger</keyword>
<feature type="non-terminal residue" evidence="14">
    <location>
        <position position="1"/>
    </location>
</feature>
<evidence type="ECO:0000256" key="3">
    <source>
        <dbReference type="ARBA" id="ARBA00022670"/>
    </source>
</evidence>
<dbReference type="OrthoDB" id="424753at2759"/>
<dbReference type="GO" id="GO:0005737">
    <property type="term" value="C:cytoplasm"/>
    <property type="evidence" value="ECO:0007669"/>
    <property type="project" value="TreeGrafter"/>
</dbReference>
<keyword evidence="8 11" id="KW-0788">Thiol protease</keyword>
<keyword evidence="3 11" id="KW-0645">Protease</keyword>
<dbReference type="Gene3D" id="3.90.70.10">
    <property type="entry name" value="Cysteine proteinases"/>
    <property type="match status" value="1"/>
</dbReference>
<feature type="region of interest" description="Disordered" evidence="12">
    <location>
        <begin position="630"/>
        <end position="680"/>
    </location>
</feature>
<proteinExistence type="inferred from homology"/>
<accession>Q4T4R2</accession>
<evidence type="ECO:0000313" key="14">
    <source>
        <dbReference type="EMBL" id="CAF92120.1"/>
    </source>
</evidence>
<sequence>NNVTFVDDSFPPSPKSIGFPPDDGVQHRVKKWLRPGEISSCNLREQAAEWSVFCSPRPSDIQQGLLGNCWFLSALTVLAERPELLERVMVTRWLCPEGAYQVRLCKDGSWTTVLVDDMLPCDDSDHLLFSQAQRKQLWVPLIEKALAKVHGSYFSLQAGRAIEGLATLTGAPCESLALQLSATNPKEEPIDPDLTWAKMLSSKEAGFLMGASCGGGNMKVDDLEYECLGLRPRHAYSVLDVRVINRHRLLQLRNPWGRFSWTGPWSDHWPNWPPHLKRELCTQRAEDGLFWMDFSDFIRLEMFGKASEGNGPLTQVPPAGTLTRWTSVRSTPTGRRFGYRECSHEVPMLQWLWCPSRCWRGPPWNWPCSSRTAGRRRRVQVQVEVSNSAGVTALSWCPRRWDTAESHLLDLCLLVFRVSFDRAGAPTVGRLLAHSRRAVRRFVGCDVMLEPGEYAVLCCAFNHWRSPAPEGTGTSGALQEVLGYMLVVYSCRLVMVEQVTACSTTIADAIIQLSEARGERHEGREGMTCYYLTHGWAGLIVMVENRHPRHHLHVSCDCSDSFNVVSTRGSLKAVDSVPPLHRFAVQPRSQTWTPVGGKVGMDEGMVTRCFSPQAGARDLVSAGGKLGVLHHTQAGSPEGCSGLSGQLEPHQVHTQSSPQRSDSRSASTSTPLTPLAPLAP</sequence>
<dbReference type="GO" id="GO:0006508">
    <property type="term" value="P:proteolysis"/>
    <property type="evidence" value="ECO:0007669"/>
    <property type="project" value="UniProtKB-KW"/>
</dbReference>
<evidence type="ECO:0000256" key="12">
    <source>
        <dbReference type="SAM" id="MobiDB-lite"/>
    </source>
</evidence>
<reference evidence="14" key="1">
    <citation type="journal article" date="2004" name="Nature">
        <title>Genome duplication in the teleost fish Tetraodon nigroviridis reveals the early vertebrate proto-karyotype.</title>
        <authorList>
            <person name="Jaillon O."/>
            <person name="Aury J.-M."/>
            <person name="Brunet F."/>
            <person name="Petit J.-L."/>
            <person name="Stange-Thomann N."/>
            <person name="Mauceli E."/>
            <person name="Bouneau L."/>
            <person name="Fischer C."/>
            <person name="Ozouf-Costaz C."/>
            <person name="Bernot A."/>
            <person name="Nicaud S."/>
            <person name="Jaffe D."/>
            <person name="Fisher S."/>
            <person name="Lutfalla G."/>
            <person name="Dossat C."/>
            <person name="Segurens B."/>
            <person name="Dasilva C."/>
            <person name="Salanoubat M."/>
            <person name="Levy M."/>
            <person name="Boudet N."/>
            <person name="Castellano S."/>
            <person name="Anthouard V."/>
            <person name="Jubin C."/>
            <person name="Castelli V."/>
            <person name="Katinka M."/>
            <person name="Vacherie B."/>
            <person name="Biemont C."/>
            <person name="Skalli Z."/>
            <person name="Cattolico L."/>
            <person name="Poulain J."/>
            <person name="De Berardinis V."/>
            <person name="Cruaud C."/>
            <person name="Duprat S."/>
            <person name="Brottier P."/>
            <person name="Coutanceau J.-P."/>
            <person name="Gouzy J."/>
            <person name="Parra G."/>
            <person name="Lardier G."/>
            <person name="Chapple C."/>
            <person name="McKernan K.J."/>
            <person name="McEwan P."/>
            <person name="Bosak S."/>
            <person name="Kellis M."/>
            <person name="Volff J.-N."/>
            <person name="Guigo R."/>
            <person name="Zody M.C."/>
            <person name="Mesirov J."/>
            <person name="Lindblad-Toh K."/>
            <person name="Birren B."/>
            <person name="Nusbaum C."/>
            <person name="Kahn D."/>
            <person name="Robinson-Rechavi M."/>
            <person name="Laudet V."/>
            <person name="Schachter V."/>
            <person name="Quetier F."/>
            <person name="Saurin W."/>
            <person name="Scarpelli C."/>
            <person name="Wincker P."/>
            <person name="Lander E.S."/>
            <person name="Weissenbach J."/>
            <person name="Roest Crollius H."/>
        </authorList>
    </citation>
    <scope>NUCLEOTIDE SEQUENCE [LARGE SCALE GENOMIC DNA]</scope>
</reference>
<organism evidence="14">
    <name type="scientific">Tetraodon nigroviridis</name>
    <name type="common">Spotted green pufferfish</name>
    <name type="synonym">Chelonodon nigroviridis</name>
    <dbReference type="NCBI Taxonomy" id="99883"/>
    <lineage>
        <taxon>Eukaryota</taxon>
        <taxon>Metazoa</taxon>
        <taxon>Chordata</taxon>
        <taxon>Craniata</taxon>
        <taxon>Vertebrata</taxon>
        <taxon>Euteleostomi</taxon>
        <taxon>Actinopterygii</taxon>
        <taxon>Neopterygii</taxon>
        <taxon>Teleostei</taxon>
        <taxon>Neoteleostei</taxon>
        <taxon>Acanthomorphata</taxon>
        <taxon>Eupercaria</taxon>
        <taxon>Tetraodontiformes</taxon>
        <taxon>Tetradontoidea</taxon>
        <taxon>Tetraodontidae</taxon>
        <taxon>Tetraodon</taxon>
    </lineage>
</organism>